<dbReference type="NCBIfam" id="TIGR00447">
    <property type="entry name" value="pth"/>
    <property type="match status" value="1"/>
</dbReference>
<comment type="function">
    <text evidence="8">Catalyzes the release of premature peptidyl moieties from peptidyl-tRNA molecules trapped in stalled 50S ribosomal subunits, and thus maintains levels of free tRNAs and 50S ribosomes.</text>
</comment>
<reference evidence="11 12" key="1">
    <citation type="journal article" date="2012" name="J. Bacteriol.">
        <title>Genome Sequence of Janibacter hoylei MTCC8307, Isolated from the Stratospheric Air.</title>
        <authorList>
            <person name="Pawar S.P."/>
            <person name="Dhotre D.P."/>
            <person name="Shetty S.A."/>
            <person name="Chowdhury S.P."/>
            <person name="Chaudhari B.L."/>
            <person name="Shouche Y.S."/>
        </authorList>
    </citation>
    <scope>NUCLEOTIDE SEQUENCE [LARGE SCALE GENOMIC DNA]</scope>
    <source>
        <strain evidence="11 12">PVAS-1</strain>
    </source>
</reference>
<comment type="function">
    <text evidence="8">Hydrolyzes ribosome-free peptidyl-tRNAs (with 1 or more amino acids incorporated), which drop off the ribosome during protein synthesis, or as a result of ribosome stalling.</text>
</comment>
<feature type="site" description="Discriminates between blocked and unblocked aminoacyl-tRNA" evidence="8">
    <location>
        <position position="13"/>
    </location>
</feature>
<evidence type="ECO:0000256" key="5">
    <source>
        <dbReference type="ARBA" id="ARBA00038063"/>
    </source>
</evidence>
<feature type="binding site" evidence="8">
    <location>
        <position position="68"/>
    </location>
    <ligand>
        <name>tRNA</name>
        <dbReference type="ChEBI" id="CHEBI:17843"/>
    </ligand>
</feature>
<dbReference type="Pfam" id="PF01195">
    <property type="entry name" value="Pept_tRNA_hydro"/>
    <property type="match status" value="1"/>
</dbReference>
<comment type="subcellular location">
    <subcellularLocation>
        <location evidence="8">Cytoplasm</location>
    </subcellularLocation>
</comment>
<dbReference type="AlphaFoldDB" id="K1E1C9"/>
<dbReference type="PROSITE" id="PS01195">
    <property type="entry name" value="PEPT_TRNA_HYDROL_1"/>
    <property type="match status" value="1"/>
</dbReference>
<proteinExistence type="inferred from homology"/>
<dbReference type="EC" id="3.1.1.29" evidence="1 8"/>
<dbReference type="STRING" id="1210046.B277_00690"/>
<dbReference type="PATRIC" id="fig|1210046.3.peg.138"/>
<organism evidence="11 12">
    <name type="scientific">Janibacter hoylei PVAS-1</name>
    <dbReference type="NCBI Taxonomy" id="1210046"/>
    <lineage>
        <taxon>Bacteria</taxon>
        <taxon>Bacillati</taxon>
        <taxon>Actinomycetota</taxon>
        <taxon>Actinomycetes</taxon>
        <taxon>Micrococcales</taxon>
        <taxon>Intrasporangiaceae</taxon>
        <taxon>Janibacter</taxon>
    </lineage>
</organism>
<dbReference type="GO" id="GO:0072344">
    <property type="term" value="P:rescue of stalled ribosome"/>
    <property type="evidence" value="ECO:0007669"/>
    <property type="project" value="UniProtKB-UniRule"/>
</dbReference>
<name>K1E1C9_9MICO</name>
<dbReference type="InterPro" id="IPR001328">
    <property type="entry name" value="Pept_tRNA_hydro"/>
</dbReference>
<evidence type="ECO:0000313" key="11">
    <source>
        <dbReference type="EMBL" id="EKA62690.1"/>
    </source>
</evidence>
<dbReference type="Gene3D" id="3.40.50.1470">
    <property type="entry name" value="Peptidyl-tRNA hydrolase"/>
    <property type="match status" value="1"/>
</dbReference>
<dbReference type="GO" id="GO:0000049">
    <property type="term" value="F:tRNA binding"/>
    <property type="evidence" value="ECO:0007669"/>
    <property type="project" value="UniProtKB-UniRule"/>
</dbReference>
<dbReference type="PANTHER" id="PTHR17224:SF1">
    <property type="entry name" value="PEPTIDYL-TRNA HYDROLASE"/>
    <property type="match status" value="1"/>
</dbReference>
<evidence type="ECO:0000256" key="8">
    <source>
        <dbReference type="HAMAP-Rule" id="MF_00083"/>
    </source>
</evidence>
<feature type="binding site" evidence="8">
    <location>
        <position position="70"/>
    </location>
    <ligand>
        <name>tRNA</name>
        <dbReference type="ChEBI" id="CHEBI:17843"/>
    </ligand>
</feature>
<protein>
    <recommendedName>
        <fullName evidence="7 8">Peptidyl-tRNA hydrolase</fullName>
        <shortName evidence="8">Pth</shortName>
        <ecNumber evidence="1 8">3.1.1.29</ecNumber>
    </recommendedName>
</protein>
<keyword evidence="3 8" id="KW-0378">Hydrolase</keyword>
<comment type="similarity">
    <text evidence="5 8 10">Belongs to the PTH family.</text>
</comment>
<dbReference type="CDD" id="cd00462">
    <property type="entry name" value="PTH"/>
    <property type="match status" value="1"/>
</dbReference>
<keyword evidence="8" id="KW-0963">Cytoplasm</keyword>
<sequence>MSDDTWLVVGLGNPGPQYAGNRHNVGAMVIDHLAERAGARLRTHKAGAAAESVRLGSTRAIIGIPSSYMNLSGGPTKGLASFFSVPPERTIVVHDELDIPFGEVRLKLGGGEGGHNGLRSITSSFGTKDYLRVRVGIGRPPGRMDAAAYVLKDFSATERKELPFLVDDAADAVELLIDKGLTDAQQVVHAPRP</sequence>
<evidence type="ECO:0000256" key="9">
    <source>
        <dbReference type="RuleBase" id="RU000673"/>
    </source>
</evidence>
<evidence type="ECO:0000256" key="7">
    <source>
        <dbReference type="ARBA" id="ARBA00050038"/>
    </source>
</evidence>
<evidence type="ECO:0000256" key="2">
    <source>
        <dbReference type="ARBA" id="ARBA00022555"/>
    </source>
</evidence>
<comment type="caution">
    <text evidence="11">The sequence shown here is derived from an EMBL/GenBank/DDBJ whole genome shotgun (WGS) entry which is preliminary data.</text>
</comment>
<comment type="catalytic activity">
    <reaction evidence="6 8 9">
        <text>an N-acyl-L-alpha-aminoacyl-tRNA + H2O = an N-acyl-L-amino acid + a tRNA + H(+)</text>
        <dbReference type="Rhea" id="RHEA:54448"/>
        <dbReference type="Rhea" id="RHEA-COMP:10123"/>
        <dbReference type="Rhea" id="RHEA-COMP:13883"/>
        <dbReference type="ChEBI" id="CHEBI:15377"/>
        <dbReference type="ChEBI" id="CHEBI:15378"/>
        <dbReference type="ChEBI" id="CHEBI:59874"/>
        <dbReference type="ChEBI" id="CHEBI:78442"/>
        <dbReference type="ChEBI" id="CHEBI:138191"/>
        <dbReference type="EC" id="3.1.1.29"/>
    </reaction>
</comment>
<dbReference type="GO" id="GO:0005737">
    <property type="term" value="C:cytoplasm"/>
    <property type="evidence" value="ECO:0007669"/>
    <property type="project" value="UniProtKB-SubCell"/>
</dbReference>
<dbReference type="HAMAP" id="MF_00083">
    <property type="entry name" value="Pept_tRNA_hydro_bact"/>
    <property type="match status" value="1"/>
</dbReference>
<evidence type="ECO:0000256" key="1">
    <source>
        <dbReference type="ARBA" id="ARBA00013260"/>
    </source>
</evidence>
<evidence type="ECO:0000256" key="10">
    <source>
        <dbReference type="RuleBase" id="RU004320"/>
    </source>
</evidence>
<keyword evidence="2 8" id="KW-0820">tRNA-binding</keyword>
<dbReference type="EMBL" id="ALWX01000003">
    <property type="protein sequence ID" value="EKA62690.1"/>
    <property type="molecule type" value="Genomic_DNA"/>
</dbReference>
<evidence type="ECO:0000313" key="12">
    <source>
        <dbReference type="Proteomes" id="UP000004474"/>
    </source>
</evidence>
<feature type="binding site" evidence="8">
    <location>
        <position position="18"/>
    </location>
    <ligand>
        <name>tRNA</name>
        <dbReference type="ChEBI" id="CHEBI:17843"/>
    </ligand>
</feature>
<comment type="subunit">
    <text evidence="8">Monomer.</text>
</comment>
<dbReference type="PROSITE" id="PS01196">
    <property type="entry name" value="PEPT_TRNA_HYDROL_2"/>
    <property type="match status" value="1"/>
</dbReference>
<accession>K1E1C9</accession>
<dbReference type="GO" id="GO:0004045">
    <property type="term" value="F:peptidyl-tRNA hydrolase activity"/>
    <property type="evidence" value="ECO:0007669"/>
    <property type="project" value="UniProtKB-UniRule"/>
</dbReference>
<dbReference type="FunFam" id="3.40.50.1470:FF:000001">
    <property type="entry name" value="Peptidyl-tRNA hydrolase"/>
    <property type="match status" value="1"/>
</dbReference>
<evidence type="ECO:0000256" key="6">
    <source>
        <dbReference type="ARBA" id="ARBA00048707"/>
    </source>
</evidence>
<evidence type="ECO:0000256" key="4">
    <source>
        <dbReference type="ARBA" id="ARBA00022884"/>
    </source>
</evidence>
<dbReference type="RefSeq" id="WP_007923991.1">
    <property type="nucleotide sequence ID" value="NZ_ALWX01000003.1"/>
</dbReference>
<dbReference type="GO" id="GO:0006515">
    <property type="term" value="P:protein quality control for misfolded or incompletely synthesized proteins"/>
    <property type="evidence" value="ECO:0007669"/>
    <property type="project" value="UniProtKB-UniRule"/>
</dbReference>
<dbReference type="SUPFAM" id="SSF53178">
    <property type="entry name" value="Peptidyl-tRNA hydrolase-like"/>
    <property type="match status" value="1"/>
</dbReference>
<dbReference type="Proteomes" id="UP000004474">
    <property type="component" value="Unassembled WGS sequence"/>
</dbReference>
<feature type="active site" description="Proton acceptor" evidence="8">
    <location>
        <position position="23"/>
    </location>
</feature>
<dbReference type="InterPro" id="IPR018171">
    <property type="entry name" value="Pept_tRNA_hydro_CS"/>
</dbReference>
<gene>
    <name evidence="8" type="primary">pth</name>
    <name evidence="11" type="ORF">B277_00690</name>
</gene>
<dbReference type="InterPro" id="IPR036416">
    <property type="entry name" value="Pept_tRNA_hydro_sf"/>
</dbReference>
<keyword evidence="4 8" id="KW-0694">RNA-binding</keyword>
<feature type="binding site" evidence="8">
    <location>
        <position position="116"/>
    </location>
    <ligand>
        <name>tRNA</name>
        <dbReference type="ChEBI" id="CHEBI:17843"/>
    </ligand>
</feature>
<evidence type="ECO:0000256" key="3">
    <source>
        <dbReference type="ARBA" id="ARBA00022801"/>
    </source>
</evidence>
<feature type="site" description="Stabilizes the basic form of H active site to accept a proton" evidence="8">
    <location>
        <position position="95"/>
    </location>
</feature>
<dbReference type="PANTHER" id="PTHR17224">
    <property type="entry name" value="PEPTIDYL-TRNA HYDROLASE"/>
    <property type="match status" value="1"/>
</dbReference>
<dbReference type="eggNOG" id="COG0193">
    <property type="taxonomic scope" value="Bacteria"/>
</dbReference>